<dbReference type="Gene3D" id="1.10.8.60">
    <property type="match status" value="1"/>
</dbReference>
<dbReference type="PANTHER" id="PTHR11669">
    <property type="entry name" value="REPLICATION FACTOR C / DNA POLYMERASE III GAMMA-TAU SUBUNIT"/>
    <property type="match status" value="1"/>
</dbReference>
<comment type="similarity">
    <text evidence="1 11">Belongs to the DnaX/STICHEL family.</text>
</comment>
<accession>A0A2H0X9U3</accession>
<dbReference type="InterPro" id="IPR012763">
    <property type="entry name" value="DNA_pol_III_sug/sutau_N"/>
</dbReference>
<dbReference type="PRINTS" id="PR00300">
    <property type="entry name" value="CLPPROTEASEA"/>
</dbReference>
<feature type="region of interest" description="Disordered" evidence="12">
    <location>
        <begin position="381"/>
        <end position="411"/>
    </location>
</feature>
<dbReference type="InterPro" id="IPR050238">
    <property type="entry name" value="DNA_Rep/Repair_Clamp_Loader"/>
</dbReference>
<evidence type="ECO:0000313" key="15">
    <source>
        <dbReference type="Proteomes" id="UP000231414"/>
    </source>
</evidence>
<evidence type="ECO:0000256" key="5">
    <source>
        <dbReference type="ARBA" id="ARBA00022723"/>
    </source>
</evidence>
<evidence type="ECO:0000256" key="10">
    <source>
        <dbReference type="ARBA" id="ARBA00049244"/>
    </source>
</evidence>
<keyword evidence="3 11" id="KW-0548">Nucleotidyltransferase</keyword>
<dbReference type="Pfam" id="PF13177">
    <property type="entry name" value="DNA_pol3_delta2"/>
    <property type="match status" value="1"/>
</dbReference>
<dbReference type="GO" id="GO:0005524">
    <property type="term" value="F:ATP binding"/>
    <property type="evidence" value="ECO:0007669"/>
    <property type="project" value="UniProtKB-KW"/>
</dbReference>
<evidence type="ECO:0000256" key="9">
    <source>
        <dbReference type="ARBA" id="ARBA00022932"/>
    </source>
</evidence>
<dbReference type="Proteomes" id="UP000231414">
    <property type="component" value="Unassembled WGS sequence"/>
</dbReference>
<reference evidence="15" key="1">
    <citation type="submission" date="2017-09" db="EMBL/GenBank/DDBJ databases">
        <title>Depth-based differentiation of microbial function through sediment-hosted aquifers and enrichment of novel symbionts in the deep terrestrial subsurface.</title>
        <authorList>
            <person name="Probst A.J."/>
            <person name="Ladd B."/>
            <person name="Jarett J.K."/>
            <person name="Geller-Mcgrath D.E."/>
            <person name="Sieber C.M.K."/>
            <person name="Emerson J.B."/>
            <person name="Anantharaman K."/>
            <person name="Thomas B.C."/>
            <person name="Malmstrom R."/>
            <person name="Stieglmeier M."/>
            <person name="Klingl A."/>
            <person name="Woyke T."/>
            <person name="Ryan C.M."/>
            <person name="Banfield J.F."/>
        </authorList>
    </citation>
    <scope>NUCLEOTIDE SEQUENCE [LARGE SCALE GENOMIC DNA]</scope>
</reference>
<evidence type="ECO:0000313" key="14">
    <source>
        <dbReference type="EMBL" id="PIS20858.1"/>
    </source>
</evidence>
<dbReference type="SMART" id="SM00382">
    <property type="entry name" value="AAA"/>
    <property type="match status" value="1"/>
</dbReference>
<dbReference type="SUPFAM" id="SSF52540">
    <property type="entry name" value="P-loop containing nucleoside triphosphate hydrolases"/>
    <property type="match status" value="1"/>
</dbReference>
<sequence>MFYSKYRPQQFKDLIGAETIVKTLKKSLAEGKFGHAYFFSGPRGSGKTTTARLLAKALNCLNLGSDGEPCDQCSSCEAIKKGNFLDVMEIDAASNRGIDDIRDLREKVKLASAQGKYKVYIIDEVHMLTKEAFNALLKTLEEPPAHVVFVLCTTEPRKVPETIRSRCQKFGFKRAGRVDLIRQLQLIVDQEDVVVAQEDLGRIVDASDGGFRDAENLLEQLIVGGLSISELLGGSQTDSLEFVKHLIDLDLGGCFNLIDDLFSSGASLEVFAQDCVETLRQIMLVSGGVGEELVETTRERYQQLKELSLKLKPSDLRQLLDLFLEALPRFARSPIVQLPLELLASTYISPKSISPTFINNSLPLVPDDRLSDSAKPVRIKASLPVEKPKSRGEELVEDSSAAGDPRRIDWTQENGDSNITLELICRLWEEFLEKVRPHNHSLRALLSSSRPKECLEGGVVVLEMFYQFHLEKVKEPKNMEILEKVLAEVTKRPVKIKCVLGDRSTKPAISVAMVNSKVTDSSPADLQNEVELLAKKARAVFGELGAGY</sequence>
<dbReference type="InterPro" id="IPR048448">
    <property type="entry name" value="DnaX-like_C"/>
</dbReference>
<gene>
    <name evidence="11" type="primary">dnaX</name>
    <name evidence="14" type="ORF">COT52_01600</name>
</gene>
<dbReference type="GO" id="GO:0003677">
    <property type="term" value="F:DNA binding"/>
    <property type="evidence" value="ECO:0007669"/>
    <property type="project" value="InterPro"/>
</dbReference>
<dbReference type="NCBIfam" id="NF004046">
    <property type="entry name" value="PRK05563.1"/>
    <property type="match status" value="1"/>
</dbReference>
<evidence type="ECO:0000256" key="1">
    <source>
        <dbReference type="ARBA" id="ARBA00006360"/>
    </source>
</evidence>
<name>A0A2H0X9U3_UNCKA</name>
<dbReference type="Gene3D" id="3.40.50.300">
    <property type="entry name" value="P-loop containing nucleotide triphosphate hydrolases"/>
    <property type="match status" value="1"/>
</dbReference>
<evidence type="ECO:0000256" key="8">
    <source>
        <dbReference type="ARBA" id="ARBA00022840"/>
    </source>
</evidence>
<evidence type="ECO:0000256" key="2">
    <source>
        <dbReference type="ARBA" id="ARBA00022679"/>
    </source>
</evidence>
<evidence type="ECO:0000256" key="12">
    <source>
        <dbReference type="SAM" id="MobiDB-lite"/>
    </source>
</evidence>
<dbReference type="FunFam" id="3.40.50.300:FF:000014">
    <property type="entry name" value="DNA polymerase III subunit gamma/tau"/>
    <property type="match status" value="1"/>
</dbReference>
<comment type="caution">
    <text evidence="14">The sequence shown here is derived from an EMBL/GenBank/DDBJ whole genome shotgun (WGS) entry which is preliminary data.</text>
</comment>
<dbReference type="NCBIfam" id="TIGR02397">
    <property type="entry name" value="dnaX_nterm"/>
    <property type="match status" value="1"/>
</dbReference>
<dbReference type="EMBL" id="PEYW01000024">
    <property type="protein sequence ID" value="PIS20858.1"/>
    <property type="molecule type" value="Genomic_DNA"/>
</dbReference>
<dbReference type="InterPro" id="IPR003593">
    <property type="entry name" value="AAA+_ATPase"/>
</dbReference>
<keyword evidence="4 11" id="KW-0235">DNA replication</keyword>
<dbReference type="GO" id="GO:0046872">
    <property type="term" value="F:metal ion binding"/>
    <property type="evidence" value="ECO:0007669"/>
    <property type="project" value="UniProtKB-KW"/>
</dbReference>
<dbReference type="InterPro" id="IPR022754">
    <property type="entry name" value="DNA_pol_III_gamma-3"/>
</dbReference>
<evidence type="ECO:0000256" key="11">
    <source>
        <dbReference type="RuleBase" id="RU364063"/>
    </source>
</evidence>
<evidence type="ECO:0000259" key="13">
    <source>
        <dbReference type="SMART" id="SM00382"/>
    </source>
</evidence>
<dbReference type="AlphaFoldDB" id="A0A2H0X9U3"/>
<keyword evidence="5" id="KW-0479">Metal-binding</keyword>
<evidence type="ECO:0000256" key="6">
    <source>
        <dbReference type="ARBA" id="ARBA00022741"/>
    </source>
</evidence>
<dbReference type="InterPro" id="IPR001270">
    <property type="entry name" value="ClpA/B"/>
</dbReference>
<keyword evidence="9 11" id="KW-0239">DNA-directed DNA polymerase</keyword>
<dbReference type="Gene3D" id="1.20.272.10">
    <property type="match status" value="1"/>
</dbReference>
<dbReference type="GO" id="GO:0009360">
    <property type="term" value="C:DNA polymerase III complex"/>
    <property type="evidence" value="ECO:0007669"/>
    <property type="project" value="InterPro"/>
</dbReference>
<feature type="domain" description="AAA+ ATPase" evidence="13">
    <location>
        <begin position="33"/>
        <end position="176"/>
    </location>
</feature>
<dbReference type="Pfam" id="PF20964">
    <property type="entry name" value="DnaX_C"/>
    <property type="match status" value="1"/>
</dbReference>
<dbReference type="CDD" id="cd00009">
    <property type="entry name" value="AAA"/>
    <property type="match status" value="1"/>
</dbReference>
<proteinExistence type="inferred from homology"/>
<evidence type="ECO:0000256" key="7">
    <source>
        <dbReference type="ARBA" id="ARBA00022833"/>
    </source>
</evidence>
<evidence type="ECO:0000256" key="3">
    <source>
        <dbReference type="ARBA" id="ARBA00022695"/>
    </source>
</evidence>
<protein>
    <recommendedName>
        <fullName evidence="11">DNA polymerase III subunit gamma/tau</fullName>
        <ecNumber evidence="11">2.7.7.7</ecNumber>
    </recommendedName>
</protein>
<dbReference type="Pfam" id="PF12169">
    <property type="entry name" value="DNA_pol3_gamma3"/>
    <property type="match status" value="1"/>
</dbReference>
<dbReference type="SUPFAM" id="SSF48019">
    <property type="entry name" value="post-AAA+ oligomerization domain-like"/>
    <property type="match status" value="1"/>
</dbReference>
<dbReference type="InterPro" id="IPR008921">
    <property type="entry name" value="DNA_pol3_clamp-load_cplx_C"/>
</dbReference>
<keyword evidence="2 11" id="KW-0808">Transferase</keyword>
<keyword evidence="7" id="KW-0862">Zinc</keyword>
<dbReference type="GO" id="GO:0003887">
    <property type="term" value="F:DNA-directed DNA polymerase activity"/>
    <property type="evidence" value="ECO:0007669"/>
    <property type="project" value="UniProtKB-KW"/>
</dbReference>
<dbReference type="EC" id="2.7.7.7" evidence="11"/>
<comment type="subunit">
    <text evidence="11">DNA polymerase III contains a core (composed of alpha, epsilon and theta chains) that associates with a tau subunit. This core dimerizes to form the POLIII' complex. PolIII' associates with the gamma complex (composed of gamma, delta, delta', psi and chi chains) and with the beta chain to form the complete DNA polymerase III complex.</text>
</comment>
<comment type="catalytic activity">
    <reaction evidence="10 11">
        <text>DNA(n) + a 2'-deoxyribonucleoside 5'-triphosphate = DNA(n+1) + diphosphate</text>
        <dbReference type="Rhea" id="RHEA:22508"/>
        <dbReference type="Rhea" id="RHEA-COMP:17339"/>
        <dbReference type="Rhea" id="RHEA-COMP:17340"/>
        <dbReference type="ChEBI" id="CHEBI:33019"/>
        <dbReference type="ChEBI" id="CHEBI:61560"/>
        <dbReference type="ChEBI" id="CHEBI:173112"/>
        <dbReference type="EC" id="2.7.7.7"/>
    </reaction>
</comment>
<organism evidence="14 15">
    <name type="scientific">candidate division WWE3 bacterium CG08_land_8_20_14_0_20_43_13</name>
    <dbReference type="NCBI Taxonomy" id="1975087"/>
    <lineage>
        <taxon>Bacteria</taxon>
        <taxon>Katanobacteria</taxon>
    </lineage>
</organism>
<dbReference type="GO" id="GO:0006261">
    <property type="term" value="P:DNA-templated DNA replication"/>
    <property type="evidence" value="ECO:0007669"/>
    <property type="project" value="TreeGrafter"/>
</dbReference>
<evidence type="ECO:0000256" key="4">
    <source>
        <dbReference type="ARBA" id="ARBA00022705"/>
    </source>
</evidence>
<comment type="function">
    <text evidence="11">DNA polymerase III is a complex, multichain enzyme responsible for most of the replicative synthesis in bacteria. This DNA polymerase also exhibits 3' to 5' exonuclease activity.</text>
</comment>
<keyword evidence="6 11" id="KW-0547">Nucleotide-binding</keyword>
<dbReference type="InterPro" id="IPR027417">
    <property type="entry name" value="P-loop_NTPase"/>
</dbReference>
<dbReference type="PANTHER" id="PTHR11669:SF0">
    <property type="entry name" value="PROTEIN STICHEL-LIKE 2"/>
    <property type="match status" value="1"/>
</dbReference>
<keyword evidence="8 11" id="KW-0067">ATP-binding</keyword>